<sequence length="330" mass="36838">MTIIFETTKFLKMATAKANKKLAAAAVDLPECPVCMETMSAPIFQCQSGHSLCNSCTNTLCPPICPICRQGMTQMRNWQLEEIIAKAKVPCPNKSAGCVYTMVNIELDDHLKECIFREMECPLGVVFGRCSWQGRLKEMMDHFKERHAAHCNLNSDTEVELTADVKEDDRHLFLINQGKMHFILTMKIDTLQKMAYWAIQHIGSKKVAKEHIYEIHVTSTLDARRKVAFTEHCFNDSIKADEIFRQAKCAILPLDSLNHFIKGKKLTFRFFIKRIPSAAKNNKNDAKNENKAPNENKGPKGPGPKGPGPKGPGPKAGQNGPGPKGAKNKA</sequence>
<name>A0ACC1D031_9NEOP</name>
<evidence type="ECO:0000313" key="1">
    <source>
        <dbReference type="EMBL" id="KAJ0177095.1"/>
    </source>
</evidence>
<comment type="caution">
    <text evidence="1">The sequence shown here is derived from an EMBL/GenBank/DDBJ whole genome shotgun (WGS) entry which is preliminary data.</text>
</comment>
<evidence type="ECO:0000313" key="2">
    <source>
        <dbReference type="Proteomes" id="UP000824533"/>
    </source>
</evidence>
<keyword evidence="2" id="KW-1185">Reference proteome</keyword>
<organism evidence="1 2">
    <name type="scientific">Dendrolimus kikuchii</name>
    <dbReference type="NCBI Taxonomy" id="765133"/>
    <lineage>
        <taxon>Eukaryota</taxon>
        <taxon>Metazoa</taxon>
        <taxon>Ecdysozoa</taxon>
        <taxon>Arthropoda</taxon>
        <taxon>Hexapoda</taxon>
        <taxon>Insecta</taxon>
        <taxon>Pterygota</taxon>
        <taxon>Neoptera</taxon>
        <taxon>Endopterygota</taxon>
        <taxon>Lepidoptera</taxon>
        <taxon>Glossata</taxon>
        <taxon>Ditrysia</taxon>
        <taxon>Bombycoidea</taxon>
        <taxon>Lasiocampidae</taxon>
        <taxon>Dendrolimus</taxon>
    </lineage>
</organism>
<accession>A0ACC1D031</accession>
<proteinExistence type="predicted"/>
<protein>
    <submittedName>
        <fullName evidence="1">Uncharacterized protein</fullName>
    </submittedName>
</protein>
<gene>
    <name evidence="1" type="ORF">K1T71_007104</name>
</gene>
<reference evidence="1 2" key="1">
    <citation type="journal article" date="2021" name="Front. Genet.">
        <title>Chromosome-Level Genome Assembly Reveals Significant Gene Expansion in the Toll and IMD Signaling Pathways of Dendrolimus kikuchii.</title>
        <authorList>
            <person name="Zhou J."/>
            <person name="Wu P."/>
            <person name="Xiong Z."/>
            <person name="Liu N."/>
            <person name="Zhao N."/>
            <person name="Ji M."/>
            <person name="Qiu Y."/>
            <person name="Yang B."/>
        </authorList>
    </citation>
    <scope>NUCLEOTIDE SEQUENCE [LARGE SCALE GENOMIC DNA]</scope>
    <source>
        <strain evidence="1">Ann1</strain>
    </source>
</reference>
<dbReference type="EMBL" id="CM034398">
    <property type="protein sequence ID" value="KAJ0177095.1"/>
    <property type="molecule type" value="Genomic_DNA"/>
</dbReference>
<dbReference type="Proteomes" id="UP000824533">
    <property type="component" value="Linkage Group LG12"/>
</dbReference>